<evidence type="ECO:0000256" key="6">
    <source>
        <dbReference type="ARBA" id="ARBA00023136"/>
    </source>
</evidence>
<dbReference type="AlphaFoldDB" id="A0A3D8L7U1"/>
<evidence type="ECO:0000256" key="4">
    <source>
        <dbReference type="ARBA" id="ARBA00022692"/>
    </source>
</evidence>
<evidence type="ECO:0000313" key="9">
    <source>
        <dbReference type="EMBL" id="RDV13427.1"/>
    </source>
</evidence>
<comment type="subcellular location">
    <subcellularLocation>
        <location evidence="1">Cell membrane</location>
        <topology evidence="1">Multi-pass membrane protein</topology>
    </subcellularLocation>
</comment>
<proteinExistence type="predicted"/>
<dbReference type="SUPFAM" id="SSF103473">
    <property type="entry name" value="MFS general substrate transporter"/>
    <property type="match status" value="1"/>
</dbReference>
<dbReference type="InterPro" id="IPR036259">
    <property type="entry name" value="MFS_trans_sf"/>
</dbReference>
<gene>
    <name evidence="9" type="ORF">DXT99_19755</name>
</gene>
<keyword evidence="5 7" id="KW-1133">Transmembrane helix</keyword>
<dbReference type="InterPro" id="IPR050171">
    <property type="entry name" value="MFS_Transporters"/>
</dbReference>
<sequence>MMPTMQIFRNAYSGFSRPAWMLAVMVLINRSGAMVMPFLAVYVTEVLHYNLSQAGFILSIYGLGSVCASFLGGWLTDKFGHFRVQLISQVAGGCLYFLILQLQQFEYVAAGVFILSLVNDTLRPANAAAVAHFATTETMTRAFSLNRMSVNVGFIVGTALGGVLAAVSFKWIFIANGITGILAGIFFFWYFLGIQGAPPAPKLAQQQKQPFPAAAPSPYRDITFLLFVLLCCCFASIFYQLFSTLPLYYKQAYQLSEEHIGFLMSFNGLVVLSVEMVLIYLLAKYVKKAVMIIAGVLLLGISFILFNMVQHTSVLVIAMLLFSLSEILAMPLMSTLTAERSGIHNRGAYMGLFTIAYTAPLVIAPYLGTTIASLYGFTTLWWATGGLSVITAGGLYIVVQQMEKQKSVQQTAIPELEKVVPAV</sequence>
<dbReference type="PRINTS" id="PR01035">
    <property type="entry name" value="TCRTETA"/>
</dbReference>
<feature type="transmembrane region" description="Helical" evidence="7">
    <location>
        <begin position="20"/>
        <end position="43"/>
    </location>
</feature>
<dbReference type="EMBL" id="QRGR01000024">
    <property type="protein sequence ID" value="RDV13427.1"/>
    <property type="molecule type" value="Genomic_DNA"/>
</dbReference>
<dbReference type="GO" id="GO:0005886">
    <property type="term" value="C:plasma membrane"/>
    <property type="evidence" value="ECO:0007669"/>
    <property type="project" value="UniProtKB-SubCell"/>
</dbReference>
<feature type="transmembrane region" description="Helical" evidence="7">
    <location>
        <begin position="148"/>
        <end position="167"/>
    </location>
</feature>
<organism evidence="9 10">
    <name type="scientific">Pontibacter diazotrophicus</name>
    <dbReference type="NCBI Taxonomy" id="1400979"/>
    <lineage>
        <taxon>Bacteria</taxon>
        <taxon>Pseudomonadati</taxon>
        <taxon>Bacteroidota</taxon>
        <taxon>Cytophagia</taxon>
        <taxon>Cytophagales</taxon>
        <taxon>Hymenobacteraceae</taxon>
        <taxon>Pontibacter</taxon>
    </lineage>
</organism>
<dbReference type="PANTHER" id="PTHR23517">
    <property type="entry name" value="RESISTANCE PROTEIN MDTM, PUTATIVE-RELATED-RELATED"/>
    <property type="match status" value="1"/>
</dbReference>
<dbReference type="PANTHER" id="PTHR23517:SF2">
    <property type="entry name" value="MULTIDRUG RESISTANCE PROTEIN MDTH"/>
    <property type="match status" value="1"/>
</dbReference>
<keyword evidence="4 7" id="KW-0812">Transmembrane</keyword>
<keyword evidence="3" id="KW-1003">Cell membrane</keyword>
<feature type="transmembrane region" description="Helical" evidence="7">
    <location>
        <begin position="173"/>
        <end position="192"/>
    </location>
</feature>
<feature type="transmembrane region" description="Helical" evidence="7">
    <location>
        <begin position="348"/>
        <end position="368"/>
    </location>
</feature>
<dbReference type="PROSITE" id="PS50850">
    <property type="entry name" value="MFS"/>
    <property type="match status" value="1"/>
</dbReference>
<evidence type="ECO:0000256" key="3">
    <source>
        <dbReference type="ARBA" id="ARBA00022475"/>
    </source>
</evidence>
<evidence type="ECO:0000256" key="5">
    <source>
        <dbReference type="ARBA" id="ARBA00022989"/>
    </source>
</evidence>
<dbReference type="OrthoDB" id="5379144at2"/>
<feature type="transmembrane region" description="Helical" evidence="7">
    <location>
        <begin position="222"/>
        <end position="242"/>
    </location>
</feature>
<evidence type="ECO:0000256" key="1">
    <source>
        <dbReference type="ARBA" id="ARBA00004651"/>
    </source>
</evidence>
<protein>
    <submittedName>
        <fullName evidence="9">MFS transporter</fullName>
    </submittedName>
</protein>
<dbReference type="Gene3D" id="1.20.1250.20">
    <property type="entry name" value="MFS general substrate transporter like domains"/>
    <property type="match status" value="1"/>
</dbReference>
<dbReference type="InterPro" id="IPR020846">
    <property type="entry name" value="MFS_dom"/>
</dbReference>
<feature type="transmembrane region" description="Helical" evidence="7">
    <location>
        <begin position="315"/>
        <end position="336"/>
    </location>
</feature>
<evidence type="ECO:0000259" key="8">
    <source>
        <dbReference type="PROSITE" id="PS50850"/>
    </source>
</evidence>
<dbReference type="InterPro" id="IPR001958">
    <property type="entry name" value="Tet-R_TetA/multi-R_MdtG-like"/>
</dbReference>
<comment type="caution">
    <text evidence="9">The sequence shown here is derived from an EMBL/GenBank/DDBJ whole genome shotgun (WGS) entry which is preliminary data.</text>
</comment>
<dbReference type="RefSeq" id="WP_115567314.1">
    <property type="nucleotide sequence ID" value="NZ_QRGR01000024.1"/>
</dbReference>
<evidence type="ECO:0000313" key="10">
    <source>
        <dbReference type="Proteomes" id="UP000256708"/>
    </source>
</evidence>
<evidence type="ECO:0000256" key="2">
    <source>
        <dbReference type="ARBA" id="ARBA00022448"/>
    </source>
</evidence>
<name>A0A3D8L7U1_9BACT</name>
<keyword evidence="10" id="KW-1185">Reference proteome</keyword>
<feature type="transmembrane region" description="Helical" evidence="7">
    <location>
        <begin position="95"/>
        <end position="118"/>
    </location>
</feature>
<feature type="transmembrane region" description="Helical" evidence="7">
    <location>
        <begin position="380"/>
        <end position="399"/>
    </location>
</feature>
<keyword evidence="2" id="KW-0813">Transport</keyword>
<keyword evidence="6 7" id="KW-0472">Membrane</keyword>
<dbReference type="Pfam" id="PF07690">
    <property type="entry name" value="MFS_1"/>
    <property type="match status" value="1"/>
</dbReference>
<feature type="transmembrane region" description="Helical" evidence="7">
    <location>
        <begin position="289"/>
        <end position="309"/>
    </location>
</feature>
<evidence type="ECO:0000256" key="7">
    <source>
        <dbReference type="SAM" id="Phobius"/>
    </source>
</evidence>
<feature type="transmembrane region" description="Helical" evidence="7">
    <location>
        <begin position="55"/>
        <end position="75"/>
    </location>
</feature>
<dbReference type="Proteomes" id="UP000256708">
    <property type="component" value="Unassembled WGS sequence"/>
</dbReference>
<feature type="transmembrane region" description="Helical" evidence="7">
    <location>
        <begin position="262"/>
        <end position="282"/>
    </location>
</feature>
<reference evidence="10" key="1">
    <citation type="submission" date="2018-08" db="EMBL/GenBank/DDBJ databases">
        <authorList>
            <person name="Liu Z.-W."/>
            <person name="Du Z.-J."/>
        </authorList>
    </citation>
    <scope>NUCLEOTIDE SEQUENCE [LARGE SCALE GENOMIC DNA]</scope>
    <source>
        <strain evidence="10">H4X</strain>
    </source>
</reference>
<feature type="domain" description="Major facilitator superfamily (MFS) profile" evidence="8">
    <location>
        <begin position="18"/>
        <end position="403"/>
    </location>
</feature>
<dbReference type="InterPro" id="IPR011701">
    <property type="entry name" value="MFS"/>
</dbReference>
<dbReference type="GO" id="GO:0022857">
    <property type="term" value="F:transmembrane transporter activity"/>
    <property type="evidence" value="ECO:0007669"/>
    <property type="project" value="InterPro"/>
</dbReference>
<accession>A0A3D8L7U1</accession>